<dbReference type="GO" id="GO:0000226">
    <property type="term" value="P:microtubule cytoskeleton organization"/>
    <property type="evidence" value="ECO:0007669"/>
    <property type="project" value="TreeGrafter"/>
</dbReference>
<feature type="region of interest" description="Disordered" evidence="5">
    <location>
        <begin position="158"/>
        <end position="227"/>
    </location>
</feature>
<keyword evidence="4" id="KW-0131">Cell cycle</keyword>
<feature type="domain" description="PDZ" evidence="6">
    <location>
        <begin position="916"/>
        <end position="1007"/>
    </location>
</feature>
<dbReference type="SUPFAM" id="SSF50156">
    <property type="entry name" value="PDZ domain-like"/>
    <property type="match status" value="3"/>
</dbReference>
<dbReference type="GO" id="GO:0043296">
    <property type="term" value="C:apical junction complex"/>
    <property type="evidence" value="ECO:0007669"/>
    <property type="project" value="TreeGrafter"/>
</dbReference>
<dbReference type="InterPro" id="IPR036034">
    <property type="entry name" value="PDZ_sf"/>
</dbReference>
<feature type="region of interest" description="Disordered" evidence="5">
    <location>
        <begin position="1610"/>
        <end position="1638"/>
    </location>
</feature>
<dbReference type="GO" id="GO:0051660">
    <property type="term" value="P:establishment of centrosome localization"/>
    <property type="evidence" value="ECO:0007669"/>
    <property type="project" value="TreeGrafter"/>
</dbReference>
<evidence type="ECO:0000256" key="5">
    <source>
        <dbReference type="SAM" id="MobiDB-lite"/>
    </source>
</evidence>
<feature type="region of interest" description="Disordered" evidence="5">
    <location>
        <begin position="1075"/>
        <end position="1184"/>
    </location>
</feature>
<feature type="domain" description="PDZ" evidence="6">
    <location>
        <begin position="662"/>
        <end position="747"/>
    </location>
</feature>
<dbReference type="PROSITE" id="PS50106">
    <property type="entry name" value="PDZ"/>
    <property type="match status" value="3"/>
</dbReference>
<feature type="compositionally biased region" description="Polar residues" evidence="5">
    <location>
        <begin position="1095"/>
        <end position="1119"/>
    </location>
</feature>
<dbReference type="GO" id="GO:0008104">
    <property type="term" value="P:intracellular protein localization"/>
    <property type="evidence" value="ECO:0007669"/>
    <property type="project" value="TreeGrafter"/>
</dbReference>
<reference evidence="7" key="2">
    <citation type="submission" date="2020-05" db="UniProtKB">
        <authorList>
            <consortium name="EnsemblMetazoa"/>
        </authorList>
    </citation>
    <scope>IDENTIFICATION</scope>
    <source>
        <strain evidence="7">A-37</strain>
    </source>
</reference>
<dbReference type="SMART" id="SM00228">
    <property type="entry name" value="PDZ"/>
    <property type="match status" value="3"/>
</dbReference>
<protein>
    <recommendedName>
        <fullName evidence="6">PDZ domain-containing protein</fullName>
    </recommendedName>
</protein>
<feature type="domain" description="PDZ" evidence="6">
    <location>
        <begin position="494"/>
        <end position="576"/>
    </location>
</feature>
<dbReference type="CDD" id="cd23058">
    <property type="entry name" value="PDZ2_Par3-like"/>
    <property type="match status" value="1"/>
</dbReference>
<proteinExistence type="inferred from homology"/>
<keyword evidence="8" id="KW-1185">Reference proteome</keyword>
<evidence type="ECO:0000259" key="6">
    <source>
        <dbReference type="PROSITE" id="PS50106"/>
    </source>
</evidence>
<feature type="compositionally biased region" description="Polar residues" evidence="5">
    <location>
        <begin position="1156"/>
        <end position="1183"/>
    </location>
</feature>
<dbReference type="InterPro" id="IPR052213">
    <property type="entry name" value="PAR3"/>
</dbReference>
<dbReference type="PANTHER" id="PTHR16484">
    <property type="entry name" value="PARTITIONING DEFECTIVE 3 RELATED"/>
    <property type="match status" value="1"/>
</dbReference>
<feature type="compositionally biased region" description="Polar residues" evidence="5">
    <location>
        <begin position="187"/>
        <end position="207"/>
    </location>
</feature>
<dbReference type="CDD" id="cd23059">
    <property type="entry name" value="PDZ3_Par3-like"/>
    <property type="match status" value="1"/>
</dbReference>
<feature type="compositionally biased region" description="Low complexity" evidence="5">
    <location>
        <begin position="882"/>
        <end position="903"/>
    </location>
</feature>
<keyword evidence="2" id="KW-0132">Cell division</keyword>
<feature type="region of interest" description="Disordered" evidence="5">
    <location>
        <begin position="1478"/>
        <end position="1497"/>
    </location>
</feature>
<feature type="compositionally biased region" description="Pro residues" evidence="5">
    <location>
        <begin position="770"/>
        <end position="780"/>
    </location>
</feature>
<feature type="compositionally biased region" description="Pro residues" evidence="5">
    <location>
        <begin position="1618"/>
        <end position="1627"/>
    </location>
</feature>
<dbReference type="FunFam" id="2.30.42.10:FF:000011">
    <property type="entry name" value="partitioning defective 3 homolog isoform X1"/>
    <property type="match status" value="1"/>
</dbReference>
<feature type="region of interest" description="Disordered" evidence="5">
    <location>
        <begin position="293"/>
        <end position="337"/>
    </location>
</feature>
<name>A0A182LZX5_9DIPT</name>
<dbReference type="Pfam" id="PF00595">
    <property type="entry name" value="PDZ"/>
    <property type="match status" value="3"/>
</dbReference>
<dbReference type="GO" id="GO:0016324">
    <property type="term" value="C:apical plasma membrane"/>
    <property type="evidence" value="ECO:0007669"/>
    <property type="project" value="TreeGrafter"/>
</dbReference>
<feature type="compositionally biased region" description="Basic and acidic residues" evidence="5">
    <location>
        <begin position="1287"/>
        <end position="1301"/>
    </location>
</feature>
<feature type="compositionally biased region" description="Polar residues" evidence="5">
    <location>
        <begin position="1558"/>
        <end position="1588"/>
    </location>
</feature>
<evidence type="ECO:0000313" key="8">
    <source>
        <dbReference type="Proteomes" id="UP000075883"/>
    </source>
</evidence>
<comment type="similarity">
    <text evidence="1">Belongs to the PAR3 family.</text>
</comment>
<accession>A0A182LZX5</accession>
<dbReference type="InterPro" id="IPR001478">
    <property type="entry name" value="PDZ"/>
</dbReference>
<feature type="region of interest" description="Disordered" evidence="5">
    <location>
        <begin position="590"/>
        <end position="611"/>
    </location>
</feature>
<dbReference type="Proteomes" id="UP000075883">
    <property type="component" value="Unassembled WGS sequence"/>
</dbReference>
<feature type="compositionally biased region" description="Low complexity" evidence="5">
    <location>
        <begin position="937"/>
        <end position="952"/>
    </location>
</feature>
<feature type="region of interest" description="Disordered" evidence="5">
    <location>
        <begin position="1536"/>
        <end position="1588"/>
    </location>
</feature>
<feature type="compositionally biased region" description="Polar residues" evidence="5">
    <location>
        <begin position="1979"/>
        <end position="1994"/>
    </location>
</feature>
<evidence type="ECO:0000256" key="4">
    <source>
        <dbReference type="ARBA" id="ARBA00023306"/>
    </source>
</evidence>
<feature type="compositionally biased region" description="Polar residues" evidence="5">
    <location>
        <begin position="442"/>
        <end position="466"/>
    </location>
</feature>
<sequence>MKKKANIFELPPKCPALASKITGIFGWRHTYQVHQRHKGIAHCSQYLYKSYSFNLPRKVSSCETLEIGSNGTVGADGGGGSCCDRSSSSSTRGLVYRSTGGGTRNCCCTEPGTPNCEINPDSWVVVHHLQSQSGILDPEDHISDVADDREEIIAHYEDAPVSLDPGVLQGGGDGASGSSVGTGSPDIFQSSGPSSKGTIGGVTESSDGSGGEPLPENAVGSVGGGNVTGIKSNTDGIVTVGGSVPSTGVPGSGGGTSCIEVFPNEPTPLGLGLQVRRGSEPSLHQIGVTEQRSPLYNVNPNGNNQGTSKRWSAAPVCRSDSDPPPDRLLSPQQNGGGPPYLYHQHPHLLAEEWNVPEEDGQQQHDSLVPQIFNRSGRLSMQFLGGEASSGYRWMDAAEKAAAATASTTMTSSTNSSAAYNQSSPAYGYQTYQNYIQQQQLQNHSFHSGSSDSVLERGANNSFNSKSLPRESTRKEPLGQAKASVYDSIREKDSEMLLVVNETGGPLGLTAIPDMERGGLLVQNVEPGSRADRGRLRRGDRILEINNIKLVGLSESSVQEHLKKSLASTELRLRVVRCSFRHRAGVKTDQFGGGGASRLVKSGSGPRNPRDNRIGQMMIEAEEKPTSAAKVATVSPTRKIPGAPSTGTSLQVANTRKLGKRIEITLTKGDHGLGFSVTTRDNPAGGHCPIYIKNILPKGAAVEDGRLKPGDRLLEVEGIPMTGKSQTEVVSILRGTPHGATLKIVVSRQQELALDVKEREIGFNVESEPKNSPPKPPPPVMPKTSLKESNSSNSLSKSVDSTAYDDGTEGGKRPSAGNCRSMPKFASGTVTASSPKMPTIQKKPLASILKSASTNHVAELLQHHQHDTGDGKGRVDIGSTAANNIGNSSVTSNNSSSVGGESLSSSAWKNREILTLHIPVHDTEKAGLGVSVKGKTGSGNCSNSTTGSSNGSNIRTDGDLGIFVKSVLHGGAASRDGRLKMNDQLLSVNGVSLLGQSNAEAMDTLRRAMLQSGGSYPGKIILKIARRIARPVSTGELLETMEQRLESVSNSEDQPTGGAYSGTTVIYLSADKQLQNSTAQQQSKRYSNPVLDRLTGGSTVTVGVNSNNGSLQHSSSQPLGPTSGVGSSEVGNSSHYTLNSGTNSSNSTMNNQQMQNHAPNNQRQSGQRSFAPSASSLTHPSSATHGLRNESYYMATKDPWSTTSSATSLNGSNVVLIEEDPEPTSPFNITRSLEGGTGGVSGSNISGMLGNGHTSTPNGADTTYASQLSLETNPPPSDAFSRDAIGRRSMSEKHHAAMDARETGTYQRNKKLREKRDRDSKLLMTPSTAVTTSGGSLESIDLHQMARMNSLKEHQHLRQQQGDSGGKGTTTAALAAHLLRAEAQDQLSDLGPSLGMKKSSSLESLQTMVQEIQMADEPRGPNALRTPRGRGREEILRAVVEQPAETQAKKHWLLEDGPTASMINSGEFQDGGFVSRNSPFQSSLNDGKGTKLRGKKSGGLLRGIGHMFRFGKHRKDVIVPTGSITSTGSSEPAIDFSASTSVPSQQHTASSGGGVGNMYDNNNASGGQKNCGNNTITKRGTLNTGTAGNNSSRYIVFDPSSVERSASSGVVYGHAQPPHYQPPPPPPVGTGGGGPPGTSIHHTDVFNHRYSHYVNYEELQQQISSANLTLEEKCSSPKVVVNDASSEQEISHINRRSRLPVQRQQHHVYELVQDDGGDSISTYQQIQPSITSTHLTYDSISSNPSRNGILTHDSIVFPPELLERDHRLLQLQQLWQLQQWQWLQQLESLHEREQEQLLLLRRVENSRKQLRNISNGNWPTRNASCDEVLKTIADVNAKENIPACEGNGSSKTAEIPSHETFISSNDSYQWRFIKSSSVNRRHHLYHSQRSTRNTPPMVDMGLIAHQQQQKHQHSSTLSNQQGKYKSNRPLTSYHDGGGYETISIAGQPATVSHRNESSGDSAGLKPETGPLLQEEINGNEWLQQQGNSGAAISSSSEKETPKELISAANMLR</sequence>
<feature type="region of interest" description="Disordered" evidence="5">
    <location>
        <begin position="881"/>
        <end position="903"/>
    </location>
</feature>
<feature type="compositionally biased region" description="Basic and acidic residues" evidence="5">
    <location>
        <begin position="467"/>
        <end position="476"/>
    </location>
</feature>
<dbReference type="GO" id="GO:0035091">
    <property type="term" value="F:phosphatidylinositol binding"/>
    <property type="evidence" value="ECO:0007669"/>
    <property type="project" value="TreeGrafter"/>
</dbReference>
<dbReference type="VEuPathDB" id="VectorBase:ACUA006028"/>
<keyword evidence="3" id="KW-0677">Repeat</keyword>
<feature type="compositionally biased region" description="Polar residues" evidence="5">
    <location>
        <begin position="1913"/>
        <end position="1929"/>
    </location>
</feature>
<evidence type="ECO:0000256" key="3">
    <source>
        <dbReference type="ARBA" id="ARBA00022737"/>
    </source>
</evidence>
<reference evidence="8" key="1">
    <citation type="submission" date="2013-09" db="EMBL/GenBank/DDBJ databases">
        <title>The Genome Sequence of Anopheles culicifacies species A.</title>
        <authorList>
            <consortium name="The Broad Institute Genomics Platform"/>
            <person name="Neafsey D.E."/>
            <person name="Besansky N."/>
            <person name="Howell P."/>
            <person name="Walton C."/>
            <person name="Young S.K."/>
            <person name="Zeng Q."/>
            <person name="Gargeya S."/>
            <person name="Fitzgerald M."/>
            <person name="Haas B."/>
            <person name="Abouelleil A."/>
            <person name="Allen A.W."/>
            <person name="Alvarado L."/>
            <person name="Arachchi H.M."/>
            <person name="Berlin A.M."/>
            <person name="Chapman S.B."/>
            <person name="Gainer-Dewar J."/>
            <person name="Goldberg J."/>
            <person name="Griggs A."/>
            <person name="Gujja S."/>
            <person name="Hansen M."/>
            <person name="Howarth C."/>
            <person name="Imamovic A."/>
            <person name="Ireland A."/>
            <person name="Larimer J."/>
            <person name="McCowan C."/>
            <person name="Murphy C."/>
            <person name="Pearson M."/>
            <person name="Poon T.W."/>
            <person name="Priest M."/>
            <person name="Roberts A."/>
            <person name="Saif S."/>
            <person name="Shea T."/>
            <person name="Sisk P."/>
            <person name="Sykes S."/>
            <person name="Wortman J."/>
            <person name="Nusbaum C."/>
            <person name="Birren B."/>
        </authorList>
    </citation>
    <scope>NUCLEOTIDE SEQUENCE [LARGE SCALE GENOMIC DNA]</scope>
    <source>
        <strain evidence="8">A-37</strain>
    </source>
</reference>
<feature type="compositionally biased region" description="Polar residues" evidence="5">
    <location>
        <begin position="1075"/>
        <end position="1085"/>
    </location>
</feature>
<feature type="compositionally biased region" description="Polar residues" evidence="5">
    <location>
        <begin position="1536"/>
        <end position="1549"/>
    </location>
</feature>
<dbReference type="GO" id="GO:0007155">
    <property type="term" value="P:cell adhesion"/>
    <property type="evidence" value="ECO:0007669"/>
    <property type="project" value="TreeGrafter"/>
</dbReference>
<dbReference type="EMBL" id="AXCM01002866">
    <property type="status" value="NOT_ANNOTATED_CDS"/>
    <property type="molecule type" value="Genomic_DNA"/>
</dbReference>
<evidence type="ECO:0000256" key="1">
    <source>
        <dbReference type="ARBA" id="ARBA00005358"/>
    </source>
</evidence>
<feature type="region of interest" description="Disordered" evidence="5">
    <location>
        <begin position="442"/>
        <end position="480"/>
    </location>
</feature>
<feature type="compositionally biased region" description="Low complexity" evidence="5">
    <location>
        <begin position="1123"/>
        <end position="1155"/>
    </location>
</feature>
<evidence type="ECO:0000313" key="7">
    <source>
        <dbReference type="EnsemblMetazoa" id="ACUA006028-PA"/>
    </source>
</evidence>
<feature type="region of interest" description="Disordered" evidence="5">
    <location>
        <begin position="762"/>
        <end position="837"/>
    </location>
</feature>
<dbReference type="EnsemblMetazoa" id="ACUA006028-RA">
    <property type="protein sequence ID" value="ACUA006028-PA"/>
    <property type="gene ID" value="ACUA006028"/>
</dbReference>
<feature type="region of interest" description="Disordered" evidence="5">
    <location>
        <begin position="1287"/>
        <end position="1336"/>
    </location>
</feature>
<dbReference type="Gene3D" id="3.10.20.90">
    <property type="entry name" value="Phosphatidylinositol 3-kinase Catalytic Subunit, Chain A, domain 1"/>
    <property type="match status" value="1"/>
</dbReference>
<dbReference type="STRING" id="139723.A0A182LZX5"/>
<dbReference type="GO" id="GO:0030010">
    <property type="term" value="P:establishment of cell polarity"/>
    <property type="evidence" value="ECO:0007669"/>
    <property type="project" value="TreeGrafter"/>
</dbReference>
<dbReference type="GO" id="GO:0005938">
    <property type="term" value="C:cell cortex"/>
    <property type="evidence" value="ECO:0007669"/>
    <property type="project" value="TreeGrafter"/>
</dbReference>
<dbReference type="GO" id="GO:0051301">
    <property type="term" value="P:cell division"/>
    <property type="evidence" value="ECO:0007669"/>
    <property type="project" value="UniProtKB-KW"/>
</dbReference>
<feature type="region of interest" description="Disordered" evidence="5">
    <location>
        <begin position="1904"/>
        <end position="2011"/>
    </location>
</feature>
<evidence type="ECO:0000256" key="2">
    <source>
        <dbReference type="ARBA" id="ARBA00022618"/>
    </source>
</evidence>
<feature type="compositionally biased region" description="Low complexity" evidence="5">
    <location>
        <begin position="786"/>
        <end position="797"/>
    </location>
</feature>
<dbReference type="Pfam" id="PF12053">
    <property type="entry name" value="Par3_HAL_N_term"/>
    <property type="match status" value="1"/>
</dbReference>
<feature type="compositionally biased region" description="Polar residues" evidence="5">
    <location>
        <begin position="1324"/>
        <end position="1335"/>
    </location>
</feature>
<feature type="compositionally biased region" description="Polar residues" evidence="5">
    <location>
        <begin position="293"/>
        <end position="310"/>
    </location>
</feature>
<dbReference type="GO" id="GO:0005912">
    <property type="term" value="C:adherens junction"/>
    <property type="evidence" value="ECO:0007669"/>
    <property type="project" value="TreeGrafter"/>
</dbReference>
<dbReference type="Gene3D" id="2.30.42.10">
    <property type="match status" value="3"/>
</dbReference>
<dbReference type="PANTHER" id="PTHR16484:SF17">
    <property type="entry name" value="BAZOOKA, ISOFORM B"/>
    <property type="match status" value="1"/>
</dbReference>
<organism evidence="7 8">
    <name type="scientific">Anopheles culicifacies</name>
    <dbReference type="NCBI Taxonomy" id="139723"/>
    <lineage>
        <taxon>Eukaryota</taxon>
        <taxon>Metazoa</taxon>
        <taxon>Ecdysozoa</taxon>
        <taxon>Arthropoda</taxon>
        <taxon>Hexapoda</taxon>
        <taxon>Insecta</taxon>
        <taxon>Pterygota</taxon>
        <taxon>Neoptera</taxon>
        <taxon>Endopterygota</taxon>
        <taxon>Diptera</taxon>
        <taxon>Nematocera</taxon>
        <taxon>Culicoidea</taxon>
        <taxon>Culicidae</taxon>
        <taxon>Anophelinae</taxon>
        <taxon>Anopheles</taxon>
        <taxon>culicifacies species complex</taxon>
    </lineage>
</organism>
<dbReference type="FunFam" id="2.30.42.10:FF:000184">
    <property type="entry name" value="Uncharacterized protein, isoform B"/>
    <property type="match status" value="1"/>
</dbReference>
<dbReference type="GO" id="GO:0045197">
    <property type="term" value="P:establishment or maintenance of epithelial cell apical/basal polarity"/>
    <property type="evidence" value="ECO:0007669"/>
    <property type="project" value="TreeGrafter"/>
</dbReference>
<dbReference type="InterPro" id="IPR021922">
    <property type="entry name" value="Par3/HAL_N"/>
</dbReference>
<feature type="region of interest" description="Disordered" evidence="5">
    <location>
        <begin position="928"/>
        <end position="954"/>
    </location>
</feature>